<evidence type="ECO:0000313" key="1">
    <source>
        <dbReference type="EMBL" id="MBW0530576.1"/>
    </source>
</evidence>
<evidence type="ECO:0000313" key="2">
    <source>
        <dbReference type="Proteomes" id="UP000765509"/>
    </source>
</evidence>
<proteinExistence type="predicted"/>
<organism evidence="1 2">
    <name type="scientific">Austropuccinia psidii MF-1</name>
    <dbReference type="NCBI Taxonomy" id="1389203"/>
    <lineage>
        <taxon>Eukaryota</taxon>
        <taxon>Fungi</taxon>
        <taxon>Dikarya</taxon>
        <taxon>Basidiomycota</taxon>
        <taxon>Pucciniomycotina</taxon>
        <taxon>Pucciniomycetes</taxon>
        <taxon>Pucciniales</taxon>
        <taxon>Sphaerophragmiaceae</taxon>
        <taxon>Austropuccinia</taxon>
    </lineage>
</organism>
<protein>
    <submittedName>
        <fullName evidence="1">Uncharacterized protein</fullName>
    </submittedName>
</protein>
<name>A0A9Q3I5J2_9BASI</name>
<sequence length="131" mass="14626">MFNCESSFTHLSKVQAFSITTGDSSKGVMTAKPTISRNTKNLIILSNGKRILFGYIDKNLIKFKQQSPSSFVATVKERLLNKRLGHPGNSPLCSMGSPIKYLLSYLQPEQNPSDSFQKSIQTWLLLFSYSG</sequence>
<dbReference type="AlphaFoldDB" id="A0A9Q3I5J2"/>
<keyword evidence="2" id="KW-1185">Reference proteome</keyword>
<gene>
    <name evidence="1" type="ORF">O181_070291</name>
</gene>
<dbReference type="EMBL" id="AVOT02036127">
    <property type="protein sequence ID" value="MBW0530576.1"/>
    <property type="molecule type" value="Genomic_DNA"/>
</dbReference>
<reference evidence="1" key="1">
    <citation type="submission" date="2021-03" db="EMBL/GenBank/DDBJ databases">
        <title>Draft genome sequence of rust myrtle Austropuccinia psidii MF-1, a brazilian biotype.</title>
        <authorList>
            <person name="Quecine M.C."/>
            <person name="Pachon D.M.R."/>
            <person name="Bonatelli M.L."/>
            <person name="Correr F.H."/>
            <person name="Franceschini L.M."/>
            <person name="Leite T.F."/>
            <person name="Margarido G.R.A."/>
            <person name="Almeida C.A."/>
            <person name="Ferrarezi J.A."/>
            <person name="Labate C.A."/>
        </authorList>
    </citation>
    <scope>NUCLEOTIDE SEQUENCE</scope>
    <source>
        <strain evidence="1">MF-1</strain>
    </source>
</reference>
<accession>A0A9Q3I5J2</accession>
<comment type="caution">
    <text evidence="1">The sequence shown here is derived from an EMBL/GenBank/DDBJ whole genome shotgun (WGS) entry which is preliminary data.</text>
</comment>
<dbReference type="Proteomes" id="UP000765509">
    <property type="component" value="Unassembled WGS sequence"/>
</dbReference>